<proteinExistence type="predicted"/>
<name>A0A1G4JC92_9SACH</name>
<dbReference type="InterPro" id="IPR010828">
    <property type="entry name" value="Atf2/Sli1-like"/>
</dbReference>
<dbReference type="PANTHER" id="PTHR28037">
    <property type="entry name" value="ALCOHOL O-ACETYLTRANSFERASE 1-RELATED"/>
    <property type="match status" value="1"/>
</dbReference>
<dbReference type="Proteomes" id="UP000191144">
    <property type="component" value="Chromosome D"/>
</dbReference>
<dbReference type="AlphaFoldDB" id="A0A1G4JC92"/>
<dbReference type="OrthoDB" id="4040999at2759"/>
<gene>
    <name evidence="1" type="ORF">LAME_0D11034G</name>
</gene>
<reference evidence="2" key="1">
    <citation type="submission" date="2016-03" db="EMBL/GenBank/DDBJ databases">
        <authorList>
            <person name="Devillers Hugo."/>
        </authorList>
    </citation>
    <scope>NUCLEOTIDE SEQUENCE [LARGE SCALE GENOMIC DNA]</scope>
</reference>
<dbReference type="Pfam" id="PF07247">
    <property type="entry name" value="AATase"/>
    <property type="match status" value="1"/>
</dbReference>
<dbReference type="InterPro" id="IPR052058">
    <property type="entry name" value="Alcohol_O-acetyltransferase"/>
</dbReference>
<protein>
    <submittedName>
        <fullName evidence="1">LAME_0D11034g1_1</fullName>
    </submittedName>
</protein>
<keyword evidence="2" id="KW-1185">Reference proteome</keyword>
<organism evidence="1 2">
    <name type="scientific">Lachancea meyersii CBS 8951</name>
    <dbReference type="NCBI Taxonomy" id="1266667"/>
    <lineage>
        <taxon>Eukaryota</taxon>
        <taxon>Fungi</taxon>
        <taxon>Dikarya</taxon>
        <taxon>Ascomycota</taxon>
        <taxon>Saccharomycotina</taxon>
        <taxon>Saccharomycetes</taxon>
        <taxon>Saccharomycetales</taxon>
        <taxon>Saccharomycetaceae</taxon>
        <taxon>Lachancea</taxon>
    </lineage>
</organism>
<evidence type="ECO:0000313" key="2">
    <source>
        <dbReference type="Proteomes" id="UP000191144"/>
    </source>
</evidence>
<evidence type="ECO:0000313" key="1">
    <source>
        <dbReference type="EMBL" id="SCU87677.1"/>
    </source>
</evidence>
<dbReference type="EMBL" id="LT598482">
    <property type="protein sequence ID" value="SCU87677.1"/>
    <property type="molecule type" value="Genomic_DNA"/>
</dbReference>
<accession>A0A1G4JC92</accession>
<dbReference type="PANTHER" id="PTHR28037:SF2">
    <property type="entry name" value="ACR018CP"/>
    <property type="match status" value="1"/>
</dbReference>
<dbReference type="GO" id="GO:0008080">
    <property type="term" value="F:N-acetyltransferase activity"/>
    <property type="evidence" value="ECO:0007669"/>
    <property type="project" value="TreeGrafter"/>
</dbReference>
<sequence>MKASTLALTAIERKLICDTNNGLRNGVVFAATYQSDPAACEVVDDATTNMENNHNLTDSVVSGALSRVIEKHAELRTTVSASMQFVPLEFVRFDDVVNKIQFDCYKDEYFNCHDGIPPYILRHIFNNHEFTVGTERPLWQLYIVDESMVIFHGHDALFDSYAAANFHKLFLHELNSLGQARKEDSEFIFQHATGLAPLEKSIFARQSTSIFSTVLDPFNPGFPNAFKAFYNLAIKKPLHFIERGRHEHTPTPIGLPNGKAPMIPLCGKVVFGTVRPARLSVLRSYLDNVNYTLQVFVAAAAIFCLKAVNQESLMDFTFSIPMNLRDSAGKMPDLGLFHKNVYVDCPTSGSNNEIRKLFNLGSSNIEGATLHELAPINEVSDMEIQFEKVLSFVSAKMNNAAKRWRASKYGDDDLEWMKSEVLEPSDFPSTQVVEINDLTEHNFLKSENERYHIEDAYALRSRKTDAFMSITYCLSSSGLNLGIHYPDNPLMDAFVERLESFIELYPDGV</sequence>